<feature type="region of interest" description="Disordered" evidence="1">
    <location>
        <begin position="51"/>
        <end position="91"/>
    </location>
</feature>
<reference evidence="2" key="2">
    <citation type="submission" date="2019-11" db="EMBL/GenBank/DDBJ databases">
        <title>Improved Assembly of Tolypothrix boutellei genome.</title>
        <authorList>
            <person name="Sarangi A.N."/>
            <person name="Mukherjee M."/>
            <person name="Ghosh S."/>
            <person name="Singh D."/>
            <person name="Das A."/>
            <person name="Kant S."/>
            <person name="Prusty A."/>
            <person name="Tripathy S."/>
        </authorList>
    </citation>
    <scope>NUCLEOTIDE SEQUENCE</scope>
    <source>
        <strain evidence="2">VB521301</strain>
    </source>
</reference>
<accession>A0A0C1RDJ6</accession>
<proteinExistence type="predicted"/>
<evidence type="ECO:0000313" key="4">
    <source>
        <dbReference type="Proteomes" id="UP000029738"/>
    </source>
</evidence>
<dbReference type="OrthoDB" id="531088at2"/>
<name>A0A0C1RDJ6_9CYAN</name>
<gene>
    <name evidence="3" type="ORF">DA73_0217130</name>
    <name evidence="2" type="ORF">DA73_0400012895</name>
</gene>
<dbReference type="Proteomes" id="UP000029738">
    <property type="component" value="Unassembled WGS sequence"/>
</dbReference>
<evidence type="ECO:0000256" key="1">
    <source>
        <dbReference type="SAM" id="MobiDB-lite"/>
    </source>
</evidence>
<evidence type="ECO:0000313" key="2">
    <source>
        <dbReference type="EMBL" id="KAF3886273.1"/>
    </source>
</evidence>
<keyword evidence="4" id="KW-1185">Reference proteome</keyword>
<dbReference type="EMBL" id="JHEG02000048">
    <property type="protein sequence ID" value="KIE10305.1"/>
    <property type="molecule type" value="Genomic_DNA"/>
</dbReference>
<dbReference type="RefSeq" id="WP_038079704.1">
    <property type="nucleotide sequence ID" value="NZ_JHEG04000001.1"/>
</dbReference>
<organism evidence="3">
    <name type="scientific">Tolypothrix bouteillei VB521301</name>
    <dbReference type="NCBI Taxonomy" id="1479485"/>
    <lineage>
        <taxon>Bacteria</taxon>
        <taxon>Bacillati</taxon>
        <taxon>Cyanobacteriota</taxon>
        <taxon>Cyanophyceae</taxon>
        <taxon>Nostocales</taxon>
        <taxon>Tolypothrichaceae</taxon>
        <taxon>Tolypothrix</taxon>
    </lineage>
</organism>
<reference evidence="3" key="1">
    <citation type="journal article" date="2015" name="Genome Announc.">
        <title>Draft Genome Sequence of Tolypothrix boutellei Strain VB521301.</title>
        <authorList>
            <person name="Chandrababunaidu M.M."/>
            <person name="Singh D."/>
            <person name="Sen D."/>
            <person name="Bhan S."/>
            <person name="Das S."/>
            <person name="Gupta A."/>
            <person name="Adhikary S.P."/>
            <person name="Tripathy S."/>
        </authorList>
    </citation>
    <scope>NUCLEOTIDE SEQUENCE</scope>
    <source>
        <strain evidence="3">VB521301</strain>
    </source>
</reference>
<evidence type="ECO:0000313" key="3">
    <source>
        <dbReference type="EMBL" id="KIE10305.1"/>
    </source>
</evidence>
<sequence length="123" mass="13112">MPDEIKPDASQAPTHDAQLAAENMVSGEEKTPKVDFEADYQAAQKMSVSDIDRTGEGAKAAAEATAPEHELRSSGETNTVAKETGNPDDYIDMAKDVNSSKTEAVTEVSDDLVKQALEKGQSK</sequence>
<dbReference type="EMBL" id="JHEG04000001">
    <property type="protein sequence ID" value="KAF3886273.1"/>
    <property type="molecule type" value="Genomic_DNA"/>
</dbReference>
<comment type="caution">
    <text evidence="3">The sequence shown here is derived from an EMBL/GenBank/DDBJ whole genome shotgun (WGS) entry which is preliminary data.</text>
</comment>
<dbReference type="AlphaFoldDB" id="A0A0C1RDJ6"/>
<protein>
    <submittedName>
        <fullName evidence="3">Uncharacterized protein</fullName>
    </submittedName>
</protein>